<keyword evidence="3" id="KW-1185">Reference proteome</keyword>
<gene>
    <name evidence="2" type="ORF">NDU88_007671</name>
</gene>
<evidence type="ECO:0000256" key="1">
    <source>
        <dbReference type="SAM" id="MobiDB-lite"/>
    </source>
</evidence>
<reference evidence="2" key="1">
    <citation type="journal article" date="2022" name="bioRxiv">
        <title>Sequencing and chromosome-scale assembly of the giantPleurodeles waltlgenome.</title>
        <authorList>
            <person name="Brown T."/>
            <person name="Elewa A."/>
            <person name="Iarovenko S."/>
            <person name="Subramanian E."/>
            <person name="Araus A.J."/>
            <person name="Petzold A."/>
            <person name="Susuki M."/>
            <person name="Suzuki K.-i.T."/>
            <person name="Hayashi T."/>
            <person name="Toyoda A."/>
            <person name="Oliveira C."/>
            <person name="Osipova E."/>
            <person name="Leigh N.D."/>
            <person name="Simon A."/>
            <person name="Yun M.H."/>
        </authorList>
    </citation>
    <scope>NUCLEOTIDE SEQUENCE</scope>
    <source>
        <strain evidence="2">20211129_DDA</strain>
        <tissue evidence="2">Liver</tissue>
    </source>
</reference>
<dbReference type="EMBL" id="JANPWB010000003">
    <property type="protein sequence ID" value="KAJ1203890.1"/>
    <property type="molecule type" value="Genomic_DNA"/>
</dbReference>
<dbReference type="AlphaFoldDB" id="A0AAV7VT91"/>
<feature type="region of interest" description="Disordered" evidence="1">
    <location>
        <begin position="68"/>
        <end position="110"/>
    </location>
</feature>
<name>A0AAV7VT91_PLEWA</name>
<evidence type="ECO:0000313" key="3">
    <source>
        <dbReference type="Proteomes" id="UP001066276"/>
    </source>
</evidence>
<organism evidence="2 3">
    <name type="scientific">Pleurodeles waltl</name>
    <name type="common">Iberian ribbed newt</name>
    <dbReference type="NCBI Taxonomy" id="8319"/>
    <lineage>
        <taxon>Eukaryota</taxon>
        <taxon>Metazoa</taxon>
        <taxon>Chordata</taxon>
        <taxon>Craniata</taxon>
        <taxon>Vertebrata</taxon>
        <taxon>Euteleostomi</taxon>
        <taxon>Amphibia</taxon>
        <taxon>Batrachia</taxon>
        <taxon>Caudata</taxon>
        <taxon>Salamandroidea</taxon>
        <taxon>Salamandridae</taxon>
        <taxon>Pleurodelinae</taxon>
        <taxon>Pleurodeles</taxon>
    </lineage>
</organism>
<dbReference type="Proteomes" id="UP001066276">
    <property type="component" value="Chromosome 2_1"/>
</dbReference>
<sequence length="127" mass="13031">MPPLPAALVLDPASRVIAPPGATRGVPRLIRSKQNAASASPGVTHWRSALLTSAQRCSCFVILVRPSRGLPGRLPSAGLSSRVVAPPGSTRGVPHLSRSKQHVVSASPESLTGVQLSSLLPNAAHAS</sequence>
<protein>
    <submittedName>
        <fullName evidence="2">Uncharacterized protein</fullName>
    </submittedName>
</protein>
<proteinExistence type="predicted"/>
<accession>A0AAV7VT91</accession>
<evidence type="ECO:0000313" key="2">
    <source>
        <dbReference type="EMBL" id="KAJ1203890.1"/>
    </source>
</evidence>
<comment type="caution">
    <text evidence="2">The sequence shown here is derived from an EMBL/GenBank/DDBJ whole genome shotgun (WGS) entry which is preliminary data.</text>
</comment>